<dbReference type="AlphaFoldDB" id="A0A8H5BGH7"/>
<comment type="caution">
    <text evidence="1">The sequence shown here is derived from an EMBL/GenBank/DDBJ whole genome shotgun (WGS) entry which is preliminary data.</text>
</comment>
<reference evidence="1 2" key="1">
    <citation type="journal article" date="2020" name="ISME J.">
        <title>Uncovering the hidden diversity of litter-decomposition mechanisms in mushroom-forming fungi.</title>
        <authorList>
            <person name="Floudas D."/>
            <person name="Bentzer J."/>
            <person name="Ahren D."/>
            <person name="Johansson T."/>
            <person name="Persson P."/>
            <person name="Tunlid A."/>
        </authorList>
    </citation>
    <scope>NUCLEOTIDE SEQUENCE [LARGE SCALE GENOMIC DNA]</scope>
    <source>
        <strain evidence="1 2">CBS 101986</strain>
    </source>
</reference>
<evidence type="ECO:0000313" key="1">
    <source>
        <dbReference type="EMBL" id="KAF5322924.1"/>
    </source>
</evidence>
<sequence length="211" mass="22941">MYISGLLLTTTIERDCKAMGPKATTQALYVEGQVPSRSLTLSPILVIKTSFKSTRLLPDIHDLPTTDDLDENIESIQRRMESMKLAPPAPALRSHVELPDDEEISVHAEMRGSADEVISPLDLDLQRGFSLPFGKPSSGLSGTPMIITESHQGTNMLVEEPESYTEPSLLLEGVSTDQIKPSAMHLFAREHNEVIKGGGSSDHAMDTTSGT</sequence>
<name>A0A8H5BGH7_9AGAR</name>
<gene>
    <name evidence="1" type="ORF">D9619_001269</name>
</gene>
<proteinExistence type="predicted"/>
<protein>
    <submittedName>
        <fullName evidence="1">Uncharacterized protein</fullName>
    </submittedName>
</protein>
<evidence type="ECO:0000313" key="2">
    <source>
        <dbReference type="Proteomes" id="UP000567179"/>
    </source>
</evidence>
<keyword evidence="2" id="KW-1185">Reference proteome</keyword>
<organism evidence="1 2">
    <name type="scientific">Psilocybe cf. subviscida</name>
    <dbReference type="NCBI Taxonomy" id="2480587"/>
    <lineage>
        <taxon>Eukaryota</taxon>
        <taxon>Fungi</taxon>
        <taxon>Dikarya</taxon>
        <taxon>Basidiomycota</taxon>
        <taxon>Agaricomycotina</taxon>
        <taxon>Agaricomycetes</taxon>
        <taxon>Agaricomycetidae</taxon>
        <taxon>Agaricales</taxon>
        <taxon>Agaricineae</taxon>
        <taxon>Strophariaceae</taxon>
        <taxon>Psilocybe</taxon>
    </lineage>
</organism>
<dbReference type="EMBL" id="JAACJJ010000028">
    <property type="protein sequence ID" value="KAF5322924.1"/>
    <property type="molecule type" value="Genomic_DNA"/>
</dbReference>
<accession>A0A8H5BGH7</accession>
<dbReference type="Proteomes" id="UP000567179">
    <property type="component" value="Unassembled WGS sequence"/>
</dbReference>